<evidence type="ECO:0000256" key="1">
    <source>
        <dbReference type="SAM" id="Phobius"/>
    </source>
</evidence>
<dbReference type="Pfam" id="PF20153">
    <property type="entry name" value="DUF6535"/>
    <property type="match status" value="1"/>
</dbReference>
<dbReference type="InterPro" id="IPR045338">
    <property type="entry name" value="DUF6535"/>
</dbReference>
<feature type="transmembrane region" description="Helical" evidence="1">
    <location>
        <begin position="256"/>
        <end position="280"/>
    </location>
</feature>
<keyword evidence="1" id="KW-0812">Transmembrane</keyword>
<protein>
    <recommendedName>
        <fullName evidence="2">DUF6535 domain-containing protein</fullName>
    </recommendedName>
</protein>
<keyword evidence="4" id="KW-1185">Reference proteome</keyword>
<dbReference type="Proteomes" id="UP001218218">
    <property type="component" value="Unassembled WGS sequence"/>
</dbReference>
<keyword evidence="1" id="KW-1133">Transmembrane helix</keyword>
<accession>A0AAD7EZI7</accession>
<feature type="transmembrane region" description="Helical" evidence="1">
    <location>
        <begin position="93"/>
        <end position="114"/>
    </location>
</feature>
<keyword evidence="1" id="KW-0472">Membrane</keyword>
<feature type="transmembrane region" description="Helical" evidence="1">
    <location>
        <begin position="227"/>
        <end position="250"/>
    </location>
</feature>
<evidence type="ECO:0000259" key="2">
    <source>
        <dbReference type="Pfam" id="PF20153"/>
    </source>
</evidence>
<evidence type="ECO:0000313" key="3">
    <source>
        <dbReference type="EMBL" id="KAJ7358419.1"/>
    </source>
</evidence>
<gene>
    <name evidence="3" type="ORF">DFH08DRAFT_1075501</name>
</gene>
<organism evidence="3 4">
    <name type="scientific">Mycena albidolilacea</name>
    <dbReference type="NCBI Taxonomy" id="1033008"/>
    <lineage>
        <taxon>Eukaryota</taxon>
        <taxon>Fungi</taxon>
        <taxon>Dikarya</taxon>
        <taxon>Basidiomycota</taxon>
        <taxon>Agaricomycotina</taxon>
        <taxon>Agaricomycetes</taxon>
        <taxon>Agaricomycetidae</taxon>
        <taxon>Agaricales</taxon>
        <taxon>Marasmiineae</taxon>
        <taxon>Mycenaceae</taxon>
        <taxon>Mycena</taxon>
    </lineage>
</organism>
<dbReference type="EMBL" id="JARIHO010000007">
    <property type="protein sequence ID" value="KAJ7358419.1"/>
    <property type="molecule type" value="Genomic_DNA"/>
</dbReference>
<feature type="domain" description="DUF6535" evidence="2">
    <location>
        <begin position="68"/>
        <end position="244"/>
    </location>
</feature>
<feature type="transmembrane region" description="Helical" evidence="1">
    <location>
        <begin position="165"/>
        <end position="188"/>
    </location>
</feature>
<evidence type="ECO:0000313" key="4">
    <source>
        <dbReference type="Proteomes" id="UP001218218"/>
    </source>
</evidence>
<reference evidence="3" key="1">
    <citation type="submission" date="2023-03" db="EMBL/GenBank/DDBJ databases">
        <title>Massive genome expansion in bonnet fungi (Mycena s.s.) driven by repeated elements and novel gene families across ecological guilds.</title>
        <authorList>
            <consortium name="Lawrence Berkeley National Laboratory"/>
            <person name="Harder C.B."/>
            <person name="Miyauchi S."/>
            <person name="Viragh M."/>
            <person name="Kuo A."/>
            <person name="Thoen E."/>
            <person name="Andreopoulos B."/>
            <person name="Lu D."/>
            <person name="Skrede I."/>
            <person name="Drula E."/>
            <person name="Henrissat B."/>
            <person name="Morin E."/>
            <person name="Kohler A."/>
            <person name="Barry K."/>
            <person name="LaButti K."/>
            <person name="Morin E."/>
            <person name="Salamov A."/>
            <person name="Lipzen A."/>
            <person name="Mereny Z."/>
            <person name="Hegedus B."/>
            <person name="Baldrian P."/>
            <person name="Stursova M."/>
            <person name="Weitz H."/>
            <person name="Taylor A."/>
            <person name="Grigoriev I.V."/>
            <person name="Nagy L.G."/>
            <person name="Martin F."/>
            <person name="Kauserud H."/>
        </authorList>
    </citation>
    <scope>NUCLEOTIDE SEQUENCE</scope>
    <source>
        <strain evidence="3">CBHHK002</strain>
    </source>
</reference>
<sequence length="777" mass="85182">MDGAELHSDTHSSQAEDATTLLSHSILKLTLLIDEQNALLRRKDQRREWADKSRQPIPEVPATSSSAWNALLRSTMTDVIQPKAEGWRSGLDALLVFLGLFSAIVTAFIVPSLATLKEDDIGRTNELLSNLTNIMIQMSGTDVSTLDLVSPAPFVPAASDVRFNVFLTLSLIISLSIGALAIACRGFLNLVSWSQHNKAVERLTDIRTRWKSAEKLLGPAIESLPQLLILPVLLFILGLVDSVFSTALQISSPPTSVLVASSLSVGFIASVAVGMGLTLLDGSLRPKSSPFQSRLAHLLNVSIVRRLKPLALRLRRVALNAFQAAALNTLQVADLSAKSFPVVSTPPLSADSMKIYHEVLQATRDDDILDDASAALFHVIGQRTIYSKRTIYSTPNPFFRRLPVDLLPQECATLLHLLSPEASLRSHCTAAQVIVDIASNRRARPLRYSQNDIGRLLPSLSRAARRADPGTSLSLLWTSQFIHAMAIVANDGVNITAYPAAVVILGAPHWSWKYFVPSELSEILALVFEVVNAKLSQELADADEGEQAPAVAAILSHPKLPQTTATPFVIDPRNVLASLLYLRRDEDCLMGRLMSWLIRIHGSRAVLSAALEHIQTIQRSERLHLLGHQQYSMVPRFVSTLADRCFAAEDFTEHELLARICIVSLLHTPSIRSRPPAGFVFFARPVLKTLLAAVTPVDLRGAESSDILKDLGDIRRFVEEDLLWKEGKLEILRQFDCLFGDLDLETSNRSISPEGAIYDAAEAGRYGGLEDSFSASE</sequence>
<dbReference type="AlphaFoldDB" id="A0AAD7EZI7"/>
<name>A0AAD7EZI7_9AGAR</name>
<comment type="caution">
    <text evidence="3">The sequence shown here is derived from an EMBL/GenBank/DDBJ whole genome shotgun (WGS) entry which is preliminary data.</text>
</comment>
<proteinExistence type="predicted"/>